<keyword evidence="4" id="KW-1185">Reference proteome</keyword>
<feature type="transmembrane region" description="Helical" evidence="1">
    <location>
        <begin position="7"/>
        <end position="25"/>
    </location>
</feature>
<feature type="domain" description="Transglutaminase-like" evidence="2">
    <location>
        <begin position="402"/>
        <end position="472"/>
    </location>
</feature>
<dbReference type="SUPFAM" id="SSF54001">
    <property type="entry name" value="Cysteine proteinases"/>
    <property type="match status" value="1"/>
</dbReference>
<dbReference type="AlphaFoldDB" id="A0A398DXX1"/>
<dbReference type="PANTHER" id="PTHR42736:SF1">
    <property type="entry name" value="PROTEIN-GLUTAMINE GAMMA-GLUTAMYLTRANSFERASE"/>
    <property type="match status" value="1"/>
</dbReference>
<dbReference type="EMBL" id="QXIY01000035">
    <property type="protein sequence ID" value="RIE16174.1"/>
    <property type="molecule type" value="Genomic_DNA"/>
</dbReference>
<reference evidence="3 4" key="1">
    <citation type="submission" date="2018-09" db="EMBL/GenBank/DDBJ databases">
        <title>Discovery and Ecogenomic Context for Candidatus Cryosericales, a Global Caldiserica Order Active in Thawing Permafrost.</title>
        <authorList>
            <person name="Martinez M.A."/>
            <person name="Woodcroft B.J."/>
            <person name="Ignacio Espinoza J.C."/>
            <person name="Zayed A."/>
            <person name="Singleton C.M."/>
            <person name="Boyd J."/>
            <person name="Li Y.-F."/>
            <person name="Purvine S."/>
            <person name="Maughan H."/>
            <person name="Hodgkins S.B."/>
            <person name="Anderson D."/>
            <person name="Sederholm M."/>
            <person name="Temperton B."/>
            <person name="Saleska S.R."/>
            <person name="Tyson G.W."/>
            <person name="Rich V.I."/>
        </authorList>
    </citation>
    <scope>NUCLEOTIDE SEQUENCE [LARGE SCALE GENOMIC DNA]</scope>
    <source>
        <strain evidence="3 4">SMC1</strain>
    </source>
</reference>
<evidence type="ECO:0000256" key="1">
    <source>
        <dbReference type="SAM" id="Phobius"/>
    </source>
</evidence>
<sequence length="642" mass="71339">MRSSLDIRRMLGFLLGLTACGFLSIVEPWYALYAVAFVVALLLAGHVHGRWGRRAFEALPLVWFLVLMVLGTQLFALLAQAMLAAMACRFVLTDNTRDYQGLVLIAVFVTVLSAAGSISVAFGLLLLAEFLIATVLLIMAQFEGRVPHITRGFYSAIVVSALVSFVFAFGVFFALPRWTLGYIKGSPALATQTTGFSKDVTITPGEVQQDNTVVMRVEPGKGGSRLPLPAYISGMRYTTFSGRQWLVAAGRPESVYASTGIDSFVVSDQQPDTLTTVYLEPTGTDVVFGLEHITDLRGQFQYLRRDAEGNLFTDAPYYKTIRYDVSSLDQDTFPVDSLVARRPALLDRYLQVPELSQAFRDVAARVVRGLTVRDKALATRDYLLANYEYSLNPTATSVEDFVVNRHTGYCEHFATSMALLLRVEGVRTRLVSGFVATEWNKASGYLIVRAKDAHTWVEVLDRETWVRYDPTPSSFQQVSLITNILDNVRMAWYRNVVMYDLARQVQTANSLGRFFTGSGRAIASAFESFRTVASRLLRDWRVLSGIVVAAALVFLLMRNREWRSPDRLSAALEGLMGERRRSGETLLELAGRVDAPSAVLDLVWRLYRLHFESGVTSTDSEQALARAIRGVQQARATAGPQL</sequence>
<dbReference type="InterPro" id="IPR052901">
    <property type="entry name" value="Bact_TGase-like"/>
</dbReference>
<feature type="transmembrane region" description="Helical" evidence="1">
    <location>
        <begin position="31"/>
        <end position="49"/>
    </location>
</feature>
<name>A0A398DXX1_9BACT</name>
<dbReference type="Proteomes" id="UP000266113">
    <property type="component" value="Unassembled WGS sequence"/>
</dbReference>
<dbReference type="Pfam" id="PF01841">
    <property type="entry name" value="Transglut_core"/>
    <property type="match status" value="1"/>
</dbReference>
<feature type="transmembrane region" description="Helical" evidence="1">
    <location>
        <begin position="61"/>
        <end position="87"/>
    </location>
</feature>
<dbReference type="PANTHER" id="PTHR42736">
    <property type="entry name" value="PROTEIN-GLUTAMINE GAMMA-GLUTAMYLTRANSFERASE"/>
    <property type="match status" value="1"/>
</dbReference>
<dbReference type="InterPro" id="IPR021878">
    <property type="entry name" value="TgpA_N"/>
</dbReference>
<keyword evidence="1" id="KW-0472">Membrane</keyword>
<dbReference type="Gene3D" id="3.10.620.30">
    <property type="match status" value="1"/>
</dbReference>
<organism evidence="3 4">
    <name type="scientific">Candidatus Cryosericum septentrionale</name>
    <dbReference type="NCBI Taxonomy" id="2290913"/>
    <lineage>
        <taxon>Bacteria</taxon>
        <taxon>Pseudomonadati</taxon>
        <taxon>Caldisericota/Cryosericota group</taxon>
        <taxon>Candidatus Cryosericota</taxon>
        <taxon>Candidatus Cryosericia</taxon>
        <taxon>Candidatus Cryosericales</taxon>
        <taxon>Candidatus Cryosericaceae</taxon>
        <taxon>Candidatus Cryosericum</taxon>
    </lineage>
</organism>
<keyword evidence="1" id="KW-1133">Transmembrane helix</keyword>
<feature type="transmembrane region" description="Helical" evidence="1">
    <location>
        <begin position="107"/>
        <end position="140"/>
    </location>
</feature>
<dbReference type="OrthoDB" id="9804872at2"/>
<comment type="caution">
    <text evidence="3">The sequence shown here is derived from an EMBL/GenBank/DDBJ whole genome shotgun (WGS) entry which is preliminary data.</text>
</comment>
<gene>
    <name evidence="3" type="ORF">SMC1_08130</name>
</gene>
<feature type="transmembrane region" description="Helical" evidence="1">
    <location>
        <begin position="152"/>
        <end position="175"/>
    </location>
</feature>
<feature type="transmembrane region" description="Helical" evidence="1">
    <location>
        <begin position="540"/>
        <end position="557"/>
    </location>
</feature>
<evidence type="ECO:0000313" key="4">
    <source>
        <dbReference type="Proteomes" id="UP000266113"/>
    </source>
</evidence>
<proteinExistence type="predicted"/>
<keyword evidence="1" id="KW-0812">Transmembrane</keyword>
<accession>A0A398DXX1</accession>
<dbReference type="PROSITE" id="PS51257">
    <property type="entry name" value="PROKAR_LIPOPROTEIN"/>
    <property type="match status" value="1"/>
</dbReference>
<dbReference type="InterPro" id="IPR038765">
    <property type="entry name" value="Papain-like_cys_pep_sf"/>
</dbReference>
<dbReference type="SMART" id="SM00460">
    <property type="entry name" value="TGc"/>
    <property type="match status" value="1"/>
</dbReference>
<dbReference type="RefSeq" id="WP_119086282.1">
    <property type="nucleotide sequence ID" value="NZ_QXIY01000035.1"/>
</dbReference>
<dbReference type="InterPro" id="IPR002931">
    <property type="entry name" value="Transglutaminase-like"/>
</dbReference>
<evidence type="ECO:0000313" key="3">
    <source>
        <dbReference type="EMBL" id="RIE16174.1"/>
    </source>
</evidence>
<protein>
    <submittedName>
        <fullName evidence="3">DUF3488 domain-containing protein</fullName>
    </submittedName>
</protein>
<dbReference type="Pfam" id="PF11992">
    <property type="entry name" value="TgpA_N"/>
    <property type="match status" value="1"/>
</dbReference>
<evidence type="ECO:0000259" key="2">
    <source>
        <dbReference type="SMART" id="SM00460"/>
    </source>
</evidence>